<dbReference type="InterPro" id="IPR011123">
    <property type="entry name" value="Y_Y_Y"/>
</dbReference>
<dbReference type="Gene3D" id="2.130.10.10">
    <property type="entry name" value="YVTN repeat-like/Quinoprotein amine dehydrogenase"/>
    <property type="match status" value="2"/>
</dbReference>
<name>A0A174E6I4_9BACE</name>
<dbReference type="EMBL" id="CZAE01000001">
    <property type="protein sequence ID" value="CUO33522.1"/>
    <property type="molecule type" value="Genomic_DNA"/>
</dbReference>
<dbReference type="SUPFAM" id="SSF50998">
    <property type="entry name" value="Quinoprotein alcohol dehydrogenase-like"/>
    <property type="match status" value="1"/>
</dbReference>
<dbReference type="Proteomes" id="UP000095606">
    <property type="component" value="Unassembled WGS sequence"/>
</dbReference>
<dbReference type="GO" id="GO:0043565">
    <property type="term" value="F:sequence-specific DNA binding"/>
    <property type="evidence" value="ECO:0007669"/>
    <property type="project" value="InterPro"/>
</dbReference>
<evidence type="ECO:0000256" key="1">
    <source>
        <dbReference type="ARBA" id="ARBA00022553"/>
    </source>
</evidence>
<evidence type="ECO:0000256" key="2">
    <source>
        <dbReference type="ARBA" id="ARBA00023015"/>
    </source>
</evidence>
<dbReference type="Gene3D" id="3.40.50.2300">
    <property type="match status" value="1"/>
</dbReference>
<keyword evidence="3" id="KW-0238">DNA-binding</keyword>
<evidence type="ECO:0000256" key="4">
    <source>
        <dbReference type="ARBA" id="ARBA00023163"/>
    </source>
</evidence>
<proteinExistence type="predicted"/>
<dbReference type="GO" id="GO:0003700">
    <property type="term" value="F:DNA-binding transcription factor activity"/>
    <property type="evidence" value="ECO:0007669"/>
    <property type="project" value="InterPro"/>
</dbReference>
<dbReference type="InterPro" id="IPR011047">
    <property type="entry name" value="Quinoprotein_ADH-like_sf"/>
</dbReference>
<dbReference type="SUPFAM" id="SSF52172">
    <property type="entry name" value="CheY-like"/>
    <property type="match status" value="1"/>
</dbReference>
<gene>
    <name evidence="7" type="primary">gadX</name>
    <name evidence="7" type="ORF">ERS852461_00036</name>
</gene>
<dbReference type="GO" id="GO:0000155">
    <property type="term" value="F:phosphorelay sensor kinase activity"/>
    <property type="evidence" value="ECO:0007669"/>
    <property type="project" value="TreeGrafter"/>
</dbReference>
<dbReference type="PROSITE" id="PS01124">
    <property type="entry name" value="HTH_ARAC_FAMILY_2"/>
    <property type="match status" value="1"/>
</dbReference>
<dbReference type="InterPro" id="IPR015943">
    <property type="entry name" value="WD40/YVTN_repeat-like_dom_sf"/>
</dbReference>
<dbReference type="PROSITE" id="PS00041">
    <property type="entry name" value="HTH_ARAC_FAMILY_1"/>
    <property type="match status" value="1"/>
</dbReference>
<dbReference type="Gene3D" id="1.10.10.60">
    <property type="entry name" value="Homeodomain-like"/>
    <property type="match status" value="1"/>
</dbReference>
<keyword evidence="5" id="KW-1133">Transmembrane helix</keyword>
<dbReference type="PANTHER" id="PTHR43547:SF2">
    <property type="entry name" value="HYBRID SIGNAL TRANSDUCTION HISTIDINE KINASE C"/>
    <property type="match status" value="1"/>
</dbReference>
<evidence type="ECO:0000313" key="8">
    <source>
        <dbReference type="Proteomes" id="UP000095606"/>
    </source>
</evidence>
<keyword evidence="5" id="KW-0472">Membrane</keyword>
<evidence type="ECO:0000256" key="5">
    <source>
        <dbReference type="SAM" id="Phobius"/>
    </source>
</evidence>
<organism evidence="7 8">
    <name type="scientific">Bacteroides faecis</name>
    <dbReference type="NCBI Taxonomy" id="674529"/>
    <lineage>
        <taxon>Bacteria</taxon>
        <taxon>Pseudomonadati</taxon>
        <taxon>Bacteroidota</taxon>
        <taxon>Bacteroidia</taxon>
        <taxon>Bacteroidales</taxon>
        <taxon>Bacteroidaceae</taxon>
        <taxon>Bacteroides</taxon>
    </lineage>
</organism>
<evidence type="ECO:0000256" key="3">
    <source>
        <dbReference type="ARBA" id="ARBA00023125"/>
    </source>
</evidence>
<feature type="domain" description="HTH araC/xylS-type" evidence="6">
    <location>
        <begin position="1257"/>
        <end position="1356"/>
    </location>
</feature>
<evidence type="ECO:0000259" key="6">
    <source>
        <dbReference type="PROSITE" id="PS01124"/>
    </source>
</evidence>
<keyword evidence="4" id="KW-0804">Transcription</keyword>
<dbReference type="SUPFAM" id="SSF46689">
    <property type="entry name" value="Homeodomain-like"/>
    <property type="match status" value="1"/>
</dbReference>
<evidence type="ECO:0000313" key="7">
    <source>
        <dbReference type="EMBL" id="CUO33522.1"/>
    </source>
</evidence>
<dbReference type="Pfam" id="PF07494">
    <property type="entry name" value="Reg_prop"/>
    <property type="match status" value="2"/>
</dbReference>
<feature type="transmembrane region" description="Helical" evidence="5">
    <location>
        <begin position="47"/>
        <end position="63"/>
    </location>
</feature>
<dbReference type="Pfam" id="PF07495">
    <property type="entry name" value="Y_Y_Y"/>
    <property type="match status" value="1"/>
</dbReference>
<accession>A0A174E6I4</accession>
<keyword evidence="1" id="KW-0597">Phosphoprotein</keyword>
<keyword evidence="2" id="KW-0805">Transcription regulation</keyword>
<protein>
    <submittedName>
        <fullName evidence="7">Transcriptional regulator</fullName>
    </submittedName>
</protein>
<dbReference type="InterPro" id="IPR018062">
    <property type="entry name" value="HTH_AraC-typ_CS"/>
</dbReference>
<dbReference type="InterPro" id="IPR011110">
    <property type="entry name" value="Reg_prop"/>
</dbReference>
<reference evidence="7 8" key="1">
    <citation type="submission" date="2015-09" db="EMBL/GenBank/DDBJ databases">
        <authorList>
            <consortium name="Pathogen Informatics"/>
        </authorList>
    </citation>
    <scope>NUCLEOTIDE SEQUENCE [LARGE SCALE GENOMIC DNA]</scope>
    <source>
        <strain evidence="7 8">2789STDY5834846</strain>
    </source>
</reference>
<dbReference type="PANTHER" id="PTHR43547">
    <property type="entry name" value="TWO-COMPONENT HISTIDINE KINASE"/>
    <property type="match status" value="1"/>
</dbReference>
<dbReference type="SUPFAM" id="SSF63829">
    <property type="entry name" value="Calcium-dependent phosphotriesterase"/>
    <property type="match status" value="1"/>
</dbReference>
<feature type="transmembrane region" description="Helical" evidence="5">
    <location>
        <begin position="832"/>
        <end position="857"/>
    </location>
</feature>
<sequence length="1367" mass="158014">MVSCSVLTVNIGVVLAKTEESFGNLRLKIYLCHIIHLFSYQYAMKKYLLLIFVILIHSFAVLADNVKDTYLFRKVDYQLGLSNSAVLSLFQDNEGLMWFGTYDGVNCYDGKSMEVFRSDFSEQKTLSNNVIHSIQQADSSCLWVTTHLGANRFSKDSRQVICNYEFGGDFVIHSNPKGNTWALGYGWISYYNTHHRRFVNVPMPDIHMLKVDTRAFVTDEGELYLFPYQSGDLYRFSLSSFDQDTLSTRLDVTPSRFHSKTIEYVCYQNGVFCFYDSDKDLFVYDISRKSKIYIRNIGDMVRKYGTISGIVPFHEDIMVAFQTNGLIRLRMSQKYAEEVVNRNIRIFAIYNDPRQGVLWIGSDGQGAIMYSRKYSIATNVMLNSLSPNLSRQVRSVLTDKYGGLWFGTKGDGLLHIRNYRDGVQVANAEIYSPDGKQNVSSYVKLDREFQVYAMTESRYMNGFWIGTGSSSGLCYYSFDDGRLHELTLEKTQEIDEVHSIFEANDTTLYVASSGSGFCKVILDKGKPGDIRIKSSKHYRFFYEQQELNLFYSMVSEGDSLLWLGSRQRGLIRFNRETDEYQIYSLNEMLHKSVDDILCLHWYKKDQLYVGTTSGLVRVTFRGRKLEADYIGREHGLLNDMIHSILEDDNGLLWLGTNRGLIKFNPDNSFSHAYYYSGGIQIGEFSDDAYYHCPYTGNLFFGGIDGLLYLDKKVSAVPEYYPEILLRKLVIEKTSVNLQDHYLPDRKGLEMKGAKVSFSLFFVVPDYASGGDVEYSYILEGYDKDWGAFSSVNEASYFNVPSGHYLFKVRYKKDVFATEYKTFSIPVYILPPWYLTVYAYIIYLLLGLVLAIYVIHLFRKYFRHERVLQELLETEHRNTSLVADSYKEREVLDNCTLIYQACDRLNDKSLSPVEHTAKVNQIRESVMALLFGVGVGDECFRLLSSLQFSVTGRLYMLKLAEEVHRVLEKEGYHMSLIRLDIPDSFTFPAYKNALRCILYFSYLYIASRNGAEVSLTAKEEDNRMLLSFFSSDHTVKGLYDVLSDQEPLPVKGKDSDDQFRIRTMQRFVFSALKQQNCTLFYATDAEQVNRLTITFDPAAIAEQNETRQTVLLLEDREEMIWLISGLLSDEYEVRPVRSIQAAFDEMHTSAPALFLVDMLMYTDAESTFMKYINKNRSMLSKTAFIPMLTWKVSTSMQRELILWADSYLVLPYDIPFLKETIHKTFYGKREARQVYLEELEGWSNSIVCTTAEQADFVRKFLQVVEQNLDREDLGSTFVAEQMLMSPRQFYRKLKEISGMSPSDLIKDYRMEKAARLLRDEALSIQEVIADVGISSRAYFYKEFTRKFGMTPKVYREKTLENDGRKGRE</sequence>
<dbReference type="InterPro" id="IPR013783">
    <property type="entry name" value="Ig-like_fold"/>
</dbReference>
<dbReference type="InterPro" id="IPR011006">
    <property type="entry name" value="CheY-like_superfamily"/>
</dbReference>
<dbReference type="InterPro" id="IPR009057">
    <property type="entry name" value="Homeodomain-like_sf"/>
</dbReference>
<dbReference type="Gene3D" id="2.60.40.10">
    <property type="entry name" value="Immunoglobulins"/>
    <property type="match status" value="1"/>
</dbReference>
<dbReference type="SMART" id="SM00342">
    <property type="entry name" value="HTH_ARAC"/>
    <property type="match status" value="1"/>
</dbReference>
<dbReference type="InterPro" id="IPR018060">
    <property type="entry name" value="HTH_AraC"/>
</dbReference>
<keyword evidence="5" id="KW-0812">Transmembrane</keyword>
<dbReference type="Pfam" id="PF12833">
    <property type="entry name" value="HTH_18"/>
    <property type="match status" value="1"/>
</dbReference>